<dbReference type="Gene3D" id="2.40.40.50">
    <property type="entry name" value="Ubiquitin fusion degradation protein UFD1, N-terminal domain"/>
    <property type="match status" value="1"/>
</dbReference>
<dbReference type="InterPro" id="IPR004854">
    <property type="entry name" value="Ufd1-like"/>
</dbReference>
<dbReference type="PANTHER" id="PTHR12555">
    <property type="entry name" value="UBIQUITIN FUSION DEGRADATON PROTEIN 1"/>
    <property type="match status" value="1"/>
</dbReference>
<reference evidence="6" key="1">
    <citation type="submission" date="2011-10" db="EMBL/GenBank/DDBJ databases">
        <authorList>
            <person name="Genoscope - CEA"/>
        </authorList>
    </citation>
    <scope>NUCLEOTIDE SEQUENCE</scope>
</reference>
<dbReference type="OMA" id="QSSTCPC"/>
<keyword evidence="2" id="KW-0833">Ubl conjugation pathway</keyword>
<accession>G8YID4</accession>
<evidence type="ECO:0000313" key="5">
    <source>
        <dbReference type="EMBL" id="CCE80421.1"/>
    </source>
</evidence>
<dbReference type="STRING" id="559304.G8YID4"/>
<dbReference type="eggNOG" id="KOG1816">
    <property type="taxonomic scope" value="Eukaryota"/>
</dbReference>
<organism evidence="6 7">
    <name type="scientific">Pichia sorbitophila (strain ATCC MYA-4447 / BCRC 22081 / CBS 7064 / NBRC 10061 / NRRL Y-12695)</name>
    <name type="common">Hybrid yeast</name>
    <dbReference type="NCBI Taxonomy" id="559304"/>
    <lineage>
        <taxon>Eukaryota</taxon>
        <taxon>Fungi</taxon>
        <taxon>Dikarya</taxon>
        <taxon>Ascomycota</taxon>
        <taxon>Saccharomycotina</taxon>
        <taxon>Pichiomycetes</taxon>
        <taxon>Debaryomycetaceae</taxon>
        <taxon>Millerozyma</taxon>
    </lineage>
</organism>
<dbReference type="InterPro" id="IPR055418">
    <property type="entry name" value="UFD1_N2"/>
</dbReference>
<feature type="domain" description="Ubiquitin fusion degradation protein UFD1 N-terminal subdomain 1" evidence="3">
    <location>
        <begin position="13"/>
        <end position="89"/>
    </location>
</feature>
<dbReference type="Pfam" id="PF24842">
    <property type="entry name" value="UFD1_N2"/>
    <property type="match status" value="1"/>
</dbReference>
<dbReference type="InterPro" id="IPR055417">
    <property type="entry name" value="UFD1_N1"/>
</dbReference>
<reference evidence="7" key="2">
    <citation type="journal article" date="2012" name="G3 (Bethesda)">
        <title>Pichia sorbitophila, an interspecies yeast hybrid reveals early steps of genome resolution following polyploidization.</title>
        <authorList>
            <person name="Leh Louis V."/>
            <person name="Despons L."/>
            <person name="Friedrich A."/>
            <person name="Martin T."/>
            <person name="Durrens P."/>
            <person name="Casaregola S."/>
            <person name="Neuveglise C."/>
            <person name="Fairhead C."/>
            <person name="Marck C."/>
            <person name="Cruz J.A."/>
            <person name="Straub M.L."/>
            <person name="Kugler V."/>
            <person name="Sacerdot C."/>
            <person name="Uzunov Z."/>
            <person name="Thierry A."/>
            <person name="Weiss S."/>
            <person name="Bleykasten C."/>
            <person name="De Montigny J."/>
            <person name="Jacques N."/>
            <person name="Jung P."/>
            <person name="Lemaire M."/>
            <person name="Mallet S."/>
            <person name="Morel G."/>
            <person name="Richard G.F."/>
            <person name="Sarkar A."/>
            <person name="Savel G."/>
            <person name="Schacherer J."/>
            <person name="Seret M.L."/>
            <person name="Talla E."/>
            <person name="Samson G."/>
            <person name="Jubin C."/>
            <person name="Poulain J."/>
            <person name="Vacherie B."/>
            <person name="Barbe V."/>
            <person name="Pelletier E."/>
            <person name="Sherman D.J."/>
            <person name="Westhof E."/>
            <person name="Weissenbach J."/>
            <person name="Baret P.V."/>
            <person name="Wincker P."/>
            <person name="Gaillardin C."/>
            <person name="Dujon B."/>
            <person name="Souciet J.L."/>
        </authorList>
    </citation>
    <scope>NUCLEOTIDE SEQUENCE [LARGE SCALE GENOMIC DNA]</scope>
    <source>
        <strain evidence="7">ATCC MYA-4447 / BCRC 22081 / CBS 7064 / NBRC 10061 / NRRL Y-12695</strain>
    </source>
</reference>
<name>G8YID4_PICSO</name>
<proteinExistence type="inferred from homology"/>
<dbReference type="InterPro" id="IPR042556">
    <property type="entry name" value="AZUL_sf"/>
</dbReference>
<dbReference type="InParanoid" id="G8YID4"/>
<evidence type="ECO:0000256" key="2">
    <source>
        <dbReference type="ARBA" id="ARBA00022786"/>
    </source>
</evidence>
<protein>
    <submittedName>
        <fullName evidence="6">Piso0_003537 protein</fullName>
    </submittedName>
</protein>
<dbReference type="GO" id="GO:0036503">
    <property type="term" value="P:ERAD pathway"/>
    <property type="evidence" value="ECO:0007669"/>
    <property type="project" value="TreeGrafter"/>
</dbReference>
<dbReference type="Proteomes" id="UP000005222">
    <property type="component" value="Chromosome G"/>
</dbReference>
<dbReference type="EMBL" id="FO082052">
    <property type="protein sequence ID" value="CCE81186.1"/>
    <property type="molecule type" value="Genomic_DNA"/>
</dbReference>
<dbReference type="OrthoDB" id="193703at2759"/>
<dbReference type="Pfam" id="PF23580">
    <property type="entry name" value="Znf_XAF1_N"/>
    <property type="match status" value="1"/>
</dbReference>
<dbReference type="GO" id="GO:0006511">
    <property type="term" value="P:ubiquitin-dependent protein catabolic process"/>
    <property type="evidence" value="ECO:0007669"/>
    <property type="project" value="InterPro"/>
</dbReference>
<evidence type="ECO:0000256" key="1">
    <source>
        <dbReference type="ARBA" id="ARBA00006043"/>
    </source>
</evidence>
<gene>
    <name evidence="6" type="primary">Piso0_003537</name>
    <name evidence="5" type="ORF">GNLVRS01_PISO0G14504g</name>
    <name evidence="6" type="ORF">GNLVRS01_PISO0H14505g</name>
</gene>
<evidence type="ECO:0000259" key="3">
    <source>
        <dbReference type="Pfam" id="PF03152"/>
    </source>
</evidence>
<feature type="domain" description="Ubiquitin fusion degradation protein UFD1 N-terminal subdomain 2" evidence="4">
    <location>
        <begin position="97"/>
        <end position="172"/>
    </location>
</feature>
<evidence type="ECO:0000259" key="4">
    <source>
        <dbReference type="Pfam" id="PF24842"/>
    </source>
</evidence>
<dbReference type="GO" id="GO:0034098">
    <property type="term" value="C:VCP-NPL4-UFD1 AAA ATPase complex"/>
    <property type="evidence" value="ECO:0007669"/>
    <property type="project" value="TreeGrafter"/>
</dbReference>
<dbReference type="Pfam" id="PF03152">
    <property type="entry name" value="UFD1_N1"/>
    <property type="match status" value="1"/>
</dbReference>
<dbReference type="Gene3D" id="3.10.330.10">
    <property type="match status" value="1"/>
</dbReference>
<dbReference type="GO" id="GO:0031593">
    <property type="term" value="F:polyubiquitin modification-dependent protein binding"/>
    <property type="evidence" value="ECO:0007669"/>
    <property type="project" value="TreeGrafter"/>
</dbReference>
<keyword evidence="7" id="KW-1185">Reference proteome</keyword>
<comment type="similarity">
    <text evidence="1">Belongs to the UFD1 family.</text>
</comment>
<sequence>MMISSTLKAAIDEKLPKFSDKVILPQNVLSEIILAFGEGDLPHPIVFKLSNGKETCYVGVKEFSDDNYLKLPELIWEKLRLEDDVYVRADLVTNIPKGTYLSLQPLAFYPQVSSWKYFLESNLTNYYTVLHKGDILKLEYNDYLFELKILSVGEDCDIVNIIDTDLVLDVVPLNDIMAHQQLEFNDKSYVNSIEHITKLDLDHPFNAENLKPFTSSDFKPIILQFDTSQLNARDTIIFTISVPNSTSIEDLMNIDLLIGYEQLTNLENFKWSTIPMDSTIQIDSELSDSFPGIKHISLSASILQKNKDTLTEDWSSTNIYIIPFAWRYDTNVFIEVSKDKVVLDNSYDGIEGKVLCKNCKKPISENKVVLHEAFCFRNNVICKCGAVFLKKIPSTHWHCEVCNVHGNDGISEFKHNKIFHNSPYKCTSCSDETVYKNYLDLVSKHKSSDCSAKLHKCRFCQLIVPQGEPTYQDRYQNVTNHESACGNKTTECYICSKIVRLKDISTHMKMHDLEKTERTNETRANFKKCSNENCVYLLSSQGARNELDLCDLCYGPLYSQLHDPTHVKLQSRIERKYMIQLGKGCGHLWCQNLYCKTAYPEKFESMGSKEILAFVRDNLMASISKPLLPMNKQAKLSSENTFWFCVNESTQRKKNIFTMLALENRYEDPSIYKALNEVADASPETVSSWLAANVRSIEV</sequence>
<dbReference type="PANTHER" id="PTHR12555:SF15">
    <property type="entry name" value="FUSION DEGRADATION PROTEIN (UFD1), PUTATIVE (AFU_ORTHOLOGUE AFUA_4G04640)-RELATED"/>
    <property type="match status" value="1"/>
</dbReference>
<dbReference type="AlphaFoldDB" id="G8YID4"/>
<dbReference type="Gene3D" id="6.10.130.10">
    <property type="entry name" value="Ubiquitin-protein ligase E3A, N-terminal zinc-binding domain (AZUL)"/>
    <property type="match status" value="1"/>
</dbReference>
<dbReference type="Proteomes" id="UP000005222">
    <property type="component" value="Chromosome H"/>
</dbReference>
<dbReference type="EMBL" id="FO082053">
    <property type="protein sequence ID" value="CCE80421.1"/>
    <property type="molecule type" value="Genomic_DNA"/>
</dbReference>
<evidence type="ECO:0000313" key="6">
    <source>
        <dbReference type="EMBL" id="CCE81186.1"/>
    </source>
</evidence>
<dbReference type="HOGENOM" id="CLU_012913_0_0_1"/>
<dbReference type="InterPro" id="IPR042299">
    <property type="entry name" value="Ufd1-like_Nn"/>
</dbReference>
<evidence type="ECO:0000313" key="7">
    <source>
        <dbReference type="Proteomes" id="UP000005222"/>
    </source>
</evidence>